<dbReference type="Proteomes" id="UP000262825">
    <property type="component" value="Unassembled WGS sequence"/>
</dbReference>
<evidence type="ECO:0000313" key="10">
    <source>
        <dbReference type="Proteomes" id="UP000262825"/>
    </source>
</evidence>
<dbReference type="AlphaFoldDB" id="A0A376B1Y8"/>
<dbReference type="GO" id="GO:0003677">
    <property type="term" value="F:DNA binding"/>
    <property type="evidence" value="ECO:0007669"/>
    <property type="project" value="InterPro"/>
</dbReference>
<evidence type="ECO:0000259" key="8">
    <source>
        <dbReference type="Pfam" id="PF22062"/>
    </source>
</evidence>
<feature type="domain" description="DNA polymerase alpha subunit B OB" evidence="8">
    <location>
        <begin position="314"/>
        <end position="421"/>
    </location>
</feature>
<accession>A0A376B1Y8</accession>
<name>A0A376B1Y8_9ASCO</name>
<dbReference type="InterPro" id="IPR007185">
    <property type="entry name" value="DNA_pol_a/d/e_bsu"/>
</dbReference>
<comment type="subcellular location">
    <subcellularLocation>
        <location evidence="1 6">Nucleus</location>
    </subcellularLocation>
</comment>
<dbReference type="EMBL" id="UFAJ01000037">
    <property type="protein sequence ID" value="SSD58698.1"/>
    <property type="molecule type" value="Genomic_DNA"/>
</dbReference>
<organism evidence="9 10">
    <name type="scientific">Saccharomycodes ludwigii</name>
    <dbReference type="NCBI Taxonomy" id="36035"/>
    <lineage>
        <taxon>Eukaryota</taxon>
        <taxon>Fungi</taxon>
        <taxon>Dikarya</taxon>
        <taxon>Ascomycota</taxon>
        <taxon>Saccharomycotina</taxon>
        <taxon>Saccharomycetes</taxon>
        <taxon>Saccharomycodales</taxon>
        <taxon>Saccharomycodaceae</taxon>
        <taxon>Saccharomycodes</taxon>
    </lineage>
</organism>
<evidence type="ECO:0000256" key="1">
    <source>
        <dbReference type="ARBA" id="ARBA00004123"/>
    </source>
</evidence>
<evidence type="ECO:0000256" key="5">
    <source>
        <dbReference type="ARBA" id="ARBA00023242"/>
    </source>
</evidence>
<dbReference type="PANTHER" id="PTHR23061:SF12">
    <property type="entry name" value="DNA POLYMERASE ALPHA SUBUNIT B"/>
    <property type="match status" value="1"/>
</dbReference>
<evidence type="ECO:0000313" key="9">
    <source>
        <dbReference type="EMBL" id="SSD58698.1"/>
    </source>
</evidence>
<evidence type="ECO:0000256" key="4">
    <source>
        <dbReference type="ARBA" id="ARBA00022705"/>
    </source>
</evidence>
<dbReference type="GO" id="GO:0006270">
    <property type="term" value="P:DNA replication initiation"/>
    <property type="evidence" value="ECO:0007669"/>
    <property type="project" value="TreeGrafter"/>
</dbReference>
<dbReference type="InterPro" id="IPR054300">
    <property type="entry name" value="OB_DPOA2"/>
</dbReference>
<dbReference type="PIRSF" id="PIRSF018300">
    <property type="entry name" value="DNA_pol_alph_2"/>
    <property type="match status" value="1"/>
</dbReference>
<gene>
    <name evidence="9" type="ORF">SCODWIG_00459</name>
</gene>
<dbReference type="VEuPathDB" id="FungiDB:SCODWIG_00459"/>
<feature type="domain" description="DNA polymerase alpha/delta/epsilon subunit B" evidence="7">
    <location>
        <begin position="450"/>
        <end position="703"/>
    </location>
</feature>
<protein>
    <recommendedName>
        <fullName evidence="3 6">DNA polymerase alpha subunit B</fullName>
    </recommendedName>
</protein>
<keyword evidence="4 6" id="KW-0235">DNA replication</keyword>
<keyword evidence="5 6" id="KW-0539">Nucleus</keyword>
<dbReference type="Gene3D" id="3.60.21.60">
    <property type="match status" value="2"/>
</dbReference>
<evidence type="ECO:0000259" key="7">
    <source>
        <dbReference type="Pfam" id="PF04042"/>
    </source>
</evidence>
<sequence>MTFNQNSELIKLFGPDLALNEDKLVPILENIMKVYVLDVDSLFIKWEQFSYHNKEATLSVADLNKFKDYIQKQMEKKINKNNNNNNNNNNNDNAITSTSILTSNADNRNYNVSNGSINTGSNSMASLKSKRKIMKHNTIVTSSPSTSFNNNHNSTNMSEKFIPLFDNAAKKRKINSSPIYDKASSNDNREAKSFLFEKDNAYNDHNKEISLNVSTIMDKSDDADTSTDFKTPYDQSRPADIIDSSKRVNQNISGKIMKSLNAHLDIAPGLTFGNDEGNVGEGVATSPKVSITPLFDAEKYRFRTMRQNVLDVAEYLDDQLETFEKIFYDAYNIELGDPTIQSQNEIYCCGRIVPDIINLSTENMLNSESLAIETSRSTGIGKRVKLKVDKIKNTSLFQGQIVGLRGKNADGLNFVVEEVLQIPLLPSPVTTNDELMQFNDKMKDSDMKCLITCGPYTRSDSLDYTLLSTFIDKVNNEYRPNVLIMLGPFIDISNELILRGKIPNLDYLGKHEQPRNLDELFIKVINPILEKINENIQLIIIPSINDALLSHSTYPQPSFSKKILQMNTARSKNSLQSFPNPSTFQLNEIFVGCSNLDFFKNCKDVILGSDVFLTNRFERLTNHLLEQRRYFPLFPPTWNANTKRVAKNDKLRIFAPNLANEVECIYKAVDPPSIDVGYFGLTEFVGDTIPDLMILPSELNAFTSVVKNVVIVNPGCFISRLNGNVGTFAQLSVKKPDLDTFNNLEKVSNNAKEDDLYLHGLWKRARVDIIHV</sequence>
<keyword evidence="10" id="KW-1185">Reference proteome</keyword>
<dbReference type="GO" id="GO:0005658">
    <property type="term" value="C:alpha DNA polymerase:primase complex"/>
    <property type="evidence" value="ECO:0007669"/>
    <property type="project" value="TreeGrafter"/>
</dbReference>
<evidence type="ECO:0000256" key="6">
    <source>
        <dbReference type="PIRNR" id="PIRNR018300"/>
    </source>
</evidence>
<comment type="similarity">
    <text evidence="2 6">Belongs to the DNA polymerase alpha subunit B family.</text>
</comment>
<evidence type="ECO:0000256" key="3">
    <source>
        <dbReference type="ARBA" id="ARBA00018596"/>
    </source>
</evidence>
<comment type="function">
    <text evidence="6">Accessory subunit of the DNA polymerase alpha complex (also known as the alpha DNA polymerase-primase complex) which plays an essential role in the initiation of DNA synthesis.</text>
</comment>
<dbReference type="PANTHER" id="PTHR23061">
    <property type="entry name" value="DNA POLYMERASE 2 ALPHA 70 KDA SUBUNIT"/>
    <property type="match status" value="1"/>
</dbReference>
<dbReference type="InterPro" id="IPR016722">
    <property type="entry name" value="DNA_pol_alpha_bsu"/>
</dbReference>
<dbReference type="Pfam" id="PF04042">
    <property type="entry name" value="DNA_pol_E_B"/>
    <property type="match status" value="1"/>
</dbReference>
<reference evidence="10" key="1">
    <citation type="submission" date="2018-06" db="EMBL/GenBank/DDBJ databases">
        <authorList>
            <person name="Guldener U."/>
        </authorList>
    </citation>
    <scope>NUCLEOTIDE SEQUENCE [LARGE SCALE GENOMIC DNA]</scope>
    <source>
        <strain evidence="10">UTAD17</strain>
    </source>
</reference>
<proteinExistence type="inferred from homology"/>
<evidence type="ECO:0000256" key="2">
    <source>
        <dbReference type="ARBA" id="ARBA00007299"/>
    </source>
</evidence>
<dbReference type="Pfam" id="PF22062">
    <property type="entry name" value="OB_DPOA2"/>
    <property type="match status" value="1"/>
</dbReference>